<evidence type="ECO:0000313" key="2">
    <source>
        <dbReference type="EMBL" id="QBG38686.1"/>
    </source>
</evidence>
<organism evidence="2">
    <name type="scientific">Acropyga sauteri</name>
    <dbReference type="NCBI Taxonomy" id="602226"/>
    <lineage>
        <taxon>Eukaryota</taxon>
        <taxon>Metazoa</taxon>
        <taxon>Ecdysozoa</taxon>
        <taxon>Arthropoda</taxon>
        <taxon>Hexapoda</taxon>
        <taxon>Insecta</taxon>
        <taxon>Pterygota</taxon>
        <taxon>Neoptera</taxon>
        <taxon>Endopterygota</taxon>
        <taxon>Hymenoptera</taxon>
        <taxon>Apocrita</taxon>
        <taxon>Aculeata</taxon>
        <taxon>Formicoidea</taxon>
        <taxon>Formicidae</taxon>
        <taxon>Formicinae</taxon>
        <taxon>Acropyga</taxon>
    </lineage>
</organism>
<evidence type="ECO:0000256" key="1">
    <source>
        <dbReference type="SAM" id="Phobius"/>
    </source>
</evidence>
<name>A0A6G5NJ33_9HYME</name>
<dbReference type="AlphaFoldDB" id="A0A6G5NJ33"/>
<dbReference type="RefSeq" id="YP_009734513.1">
    <property type="nucleotide sequence ID" value="NC_046398.1"/>
</dbReference>
<keyword evidence="2" id="KW-0496">Mitochondrion</keyword>
<sequence length="59" mass="7348">MPHMMPMMWIMISLITLISLLMIINLLYFFMILFIKKFLSSSSLNYYQLIKKNKWIWKW</sequence>
<protein>
    <submittedName>
        <fullName evidence="2">ATP synthase F0 subunit 8</fullName>
    </submittedName>
</protein>
<reference evidence="2" key="1">
    <citation type="submission" date="2018-04" db="EMBL/GenBank/DDBJ databases">
        <title>Evolution of mitochondrial genomes in the ant genus Acropyga (Hymenoptera: Formicidae: Formicinae).</title>
        <authorList>
            <person name="Duan X.-Y."/>
            <person name="Qian Z.-Q."/>
        </authorList>
    </citation>
    <scope>NUCLEOTIDE SEQUENCE</scope>
</reference>
<dbReference type="CTD" id="4509"/>
<dbReference type="EMBL" id="MH158411">
    <property type="protein sequence ID" value="QBG38686.1"/>
    <property type="molecule type" value="Genomic_DNA"/>
</dbReference>
<accession>A0A6G5NJ33</accession>
<keyword evidence="1" id="KW-0812">Transmembrane</keyword>
<geneLocation type="mitochondrion" evidence="2"/>
<gene>
    <name evidence="2" type="primary">atp8</name>
</gene>
<keyword evidence="1" id="KW-1133">Transmembrane helix</keyword>
<keyword evidence="1" id="KW-0472">Membrane</keyword>
<dbReference type="GeneID" id="44790034"/>
<feature type="transmembrane region" description="Helical" evidence="1">
    <location>
        <begin position="6"/>
        <end position="35"/>
    </location>
</feature>
<proteinExistence type="predicted"/>